<gene>
    <name evidence="1" type="ORF">H9L01_03995</name>
</gene>
<sequence length="547" mass="63201">MDYNALAQEVIKEVEIRETFIRRYIEYKITGTEEATAIDGIDFVDGIVSTITFKWSKGVVNCEMNTDLINRIEYFEDGYESIQKTELEGTFGDISSKEYKEKVFPIIINAIQSKIDQESFKGIYASKLVLKLAINENGVKVNQTVKLISDVRNKKLQQSVDDYFESEEYKIFSFVEDRFSMAHALDVVLSNPNSNIEPEVILDFLEIIKATAINETGWHTWLYPIHFKEIYKEYSKKKDIDLKHLDILFKIAQDGMMFADEVKYKKVAMKLIENISKQGYQPAVDMIEEENSQKNDNIIEISTKNIEMTFNKKEHLIEIMFKSKGENSYKEGIQAIVDNIKNGFPGNYLISIVSKDGEATDKEWFEPSDTEEFWDKAAGYESLHDLIREYLELNMSGDEYYLDKSSDEAMSLGGYAVCSLVLEDPKHEDIFRKYIKMNDQEHSLKATEIVSAYISKYGITKDNVETVITGMIHVNNDEFYGDFEGLENEDILETFIQKIIDMEVEGWAVEEIIEKIWGINDEFEELIGASSGRYKSLLMKLKEMSEE</sequence>
<keyword evidence="2" id="KW-1185">Reference proteome</keyword>
<dbReference type="Proteomes" id="UP000515928">
    <property type="component" value="Chromosome"/>
</dbReference>
<dbReference type="AlphaFoldDB" id="A0A7G9S0Z9"/>
<proteinExistence type="predicted"/>
<reference evidence="1 2" key="1">
    <citation type="submission" date="2020-08" db="EMBL/GenBank/DDBJ databases">
        <title>Genome sequence of Erysipelothrix inopinata DSM 15511T.</title>
        <authorList>
            <person name="Hyun D.-W."/>
            <person name="Bae J.-W."/>
        </authorList>
    </citation>
    <scope>NUCLEOTIDE SEQUENCE [LARGE SCALE GENOMIC DNA]</scope>
    <source>
        <strain evidence="1 2">DSM 15511</strain>
    </source>
</reference>
<evidence type="ECO:0000313" key="2">
    <source>
        <dbReference type="Proteomes" id="UP000515928"/>
    </source>
</evidence>
<name>A0A7G9S0Z9_9FIRM</name>
<dbReference type="EMBL" id="CP060715">
    <property type="protein sequence ID" value="QNN61524.1"/>
    <property type="molecule type" value="Genomic_DNA"/>
</dbReference>
<dbReference type="InterPro" id="IPR046136">
    <property type="entry name" value="DUF6138"/>
</dbReference>
<dbReference type="Pfam" id="PF19635">
    <property type="entry name" value="DUF6138"/>
    <property type="match status" value="1"/>
</dbReference>
<evidence type="ECO:0000313" key="1">
    <source>
        <dbReference type="EMBL" id="QNN61524.1"/>
    </source>
</evidence>
<dbReference type="RefSeq" id="WP_187534723.1">
    <property type="nucleotide sequence ID" value="NZ_CBCSHU010000027.1"/>
</dbReference>
<protein>
    <submittedName>
        <fullName evidence="1">Uncharacterized protein</fullName>
    </submittedName>
</protein>
<dbReference type="KEGG" id="eio:H9L01_03995"/>
<accession>A0A7G9S0Z9</accession>
<organism evidence="1 2">
    <name type="scientific">Erysipelothrix inopinata</name>
    <dbReference type="NCBI Taxonomy" id="225084"/>
    <lineage>
        <taxon>Bacteria</taxon>
        <taxon>Bacillati</taxon>
        <taxon>Bacillota</taxon>
        <taxon>Erysipelotrichia</taxon>
        <taxon>Erysipelotrichales</taxon>
        <taxon>Erysipelotrichaceae</taxon>
        <taxon>Erysipelothrix</taxon>
    </lineage>
</organism>